<protein>
    <submittedName>
        <fullName evidence="1">Uncharacterized protein</fullName>
    </submittedName>
</protein>
<evidence type="ECO:0000313" key="2">
    <source>
        <dbReference type="Proteomes" id="UP001057402"/>
    </source>
</evidence>
<dbReference type="Proteomes" id="UP001057402">
    <property type="component" value="Chromosome 4"/>
</dbReference>
<organism evidence="1 2">
    <name type="scientific">Melastoma candidum</name>
    <dbReference type="NCBI Taxonomy" id="119954"/>
    <lineage>
        <taxon>Eukaryota</taxon>
        <taxon>Viridiplantae</taxon>
        <taxon>Streptophyta</taxon>
        <taxon>Embryophyta</taxon>
        <taxon>Tracheophyta</taxon>
        <taxon>Spermatophyta</taxon>
        <taxon>Magnoliopsida</taxon>
        <taxon>eudicotyledons</taxon>
        <taxon>Gunneridae</taxon>
        <taxon>Pentapetalae</taxon>
        <taxon>rosids</taxon>
        <taxon>malvids</taxon>
        <taxon>Myrtales</taxon>
        <taxon>Melastomataceae</taxon>
        <taxon>Melastomatoideae</taxon>
        <taxon>Melastomateae</taxon>
        <taxon>Melastoma</taxon>
    </lineage>
</organism>
<keyword evidence="2" id="KW-1185">Reference proteome</keyword>
<reference evidence="2" key="1">
    <citation type="journal article" date="2023" name="Front. Plant Sci.">
        <title>Chromosomal-level genome assembly of Melastoma candidum provides insights into trichome evolution.</title>
        <authorList>
            <person name="Zhong Y."/>
            <person name="Wu W."/>
            <person name="Sun C."/>
            <person name="Zou P."/>
            <person name="Liu Y."/>
            <person name="Dai S."/>
            <person name="Zhou R."/>
        </authorList>
    </citation>
    <scope>NUCLEOTIDE SEQUENCE [LARGE SCALE GENOMIC DNA]</scope>
</reference>
<sequence>MRVRSEDDFGEKKIRKIRKAAACDDEGSDEGDIAFKKGPWTATEDAILMDYVQRHGEGNWNTVQKNSGLFRCGKSCRLRWTNHLRPDLKKGTFSQEEERRIIELHAKYGNKWARMATELPGRTDNEIKNFWNTRIKRLQRAGKPIYPSEIFPEHLAENGEFGMFDVHPAGTNHSDLLQESKFEIPLPVIDLEKLRGSRSYPCLVSSLQKVSSLCCPKGNCLSDSCNLPIHSMPPLKRFRLPETSFPCVNGHERCDIPPISQFAYSPEFPVQPLLVPSPKSFRFSNTDASGQPYLDLVPGNHAIRNGNFHSAEFSIEAPKMELPSLQYPDARLISRSTLLSSLPSIGRPNDLNPSPPTDQRQPDQFSHGGCTGLLEDIIHKPISSQIPEQYSHPRTKENLSMVSNLDSNFGCNPHLESLQDEHQSFVTDADIFDVLNELEESEETDKSRPDVILNSSWFGQ</sequence>
<dbReference type="EMBL" id="CM042883">
    <property type="protein sequence ID" value="KAI4373632.1"/>
    <property type="molecule type" value="Genomic_DNA"/>
</dbReference>
<gene>
    <name evidence="1" type="ORF">MLD38_011738</name>
</gene>
<accession>A0ACB9R3M2</accession>
<evidence type="ECO:0000313" key="1">
    <source>
        <dbReference type="EMBL" id="KAI4373632.1"/>
    </source>
</evidence>
<comment type="caution">
    <text evidence="1">The sequence shown here is derived from an EMBL/GenBank/DDBJ whole genome shotgun (WGS) entry which is preliminary data.</text>
</comment>
<name>A0ACB9R3M2_9MYRT</name>
<proteinExistence type="predicted"/>